<name>A0A5E4NQM3_9HEMI</name>
<proteinExistence type="predicted"/>
<protein>
    <recommendedName>
        <fullName evidence="3">Ulp1 protease family, C-terminal catalytic domain</fullName>
    </recommendedName>
</protein>
<accession>A0A5E4NQM3</accession>
<evidence type="ECO:0000313" key="1">
    <source>
        <dbReference type="EMBL" id="VVC44731.1"/>
    </source>
</evidence>
<dbReference type="InterPro" id="IPR038765">
    <property type="entry name" value="Papain-like_cys_pep_sf"/>
</dbReference>
<sequence>MKFIQCPFINVPKQTDSYNCGVYIGYYAFTIMKESNFDKKFNPDDFRDAKKRYLLENSEDIDRGMFVS</sequence>
<dbReference type="OrthoDB" id="6629177at2759"/>
<gene>
    <name evidence="1" type="ORF">CINCED_3A025837</name>
</gene>
<dbReference type="EMBL" id="CABPRJ010002386">
    <property type="protein sequence ID" value="VVC44731.1"/>
    <property type="molecule type" value="Genomic_DNA"/>
</dbReference>
<keyword evidence="2" id="KW-1185">Reference proteome</keyword>
<dbReference type="AlphaFoldDB" id="A0A5E4NQM3"/>
<dbReference type="SUPFAM" id="SSF54001">
    <property type="entry name" value="Cysteine proteinases"/>
    <property type="match status" value="1"/>
</dbReference>
<dbReference type="Proteomes" id="UP000325440">
    <property type="component" value="Unassembled WGS sequence"/>
</dbReference>
<reference evidence="1 2" key="1">
    <citation type="submission" date="2019-08" db="EMBL/GenBank/DDBJ databases">
        <authorList>
            <person name="Alioto T."/>
            <person name="Alioto T."/>
            <person name="Gomez Garrido J."/>
        </authorList>
    </citation>
    <scope>NUCLEOTIDE SEQUENCE [LARGE SCALE GENOMIC DNA]</scope>
</reference>
<evidence type="ECO:0000313" key="2">
    <source>
        <dbReference type="Proteomes" id="UP000325440"/>
    </source>
</evidence>
<dbReference type="Gene3D" id="3.40.395.10">
    <property type="entry name" value="Adenoviral Proteinase, Chain A"/>
    <property type="match status" value="1"/>
</dbReference>
<evidence type="ECO:0008006" key="3">
    <source>
        <dbReference type="Google" id="ProtNLM"/>
    </source>
</evidence>
<organism evidence="1 2">
    <name type="scientific">Cinara cedri</name>
    <dbReference type="NCBI Taxonomy" id="506608"/>
    <lineage>
        <taxon>Eukaryota</taxon>
        <taxon>Metazoa</taxon>
        <taxon>Ecdysozoa</taxon>
        <taxon>Arthropoda</taxon>
        <taxon>Hexapoda</taxon>
        <taxon>Insecta</taxon>
        <taxon>Pterygota</taxon>
        <taxon>Neoptera</taxon>
        <taxon>Paraneoptera</taxon>
        <taxon>Hemiptera</taxon>
        <taxon>Sternorrhyncha</taxon>
        <taxon>Aphidomorpha</taxon>
        <taxon>Aphidoidea</taxon>
        <taxon>Aphididae</taxon>
        <taxon>Lachninae</taxon>
        <taxon>Cinara</taxon>
    </lineage>
</organism>